<sequence length="169" mass="18814">MTKGLRRKAQEAFFMIDHLLQSDLPQVASLLRGLNALHVQRVPQRFHAEADDAALVGMLAQELDTGAEALVYRAEGVARGYLLWRLREVPRSAVERPRSLAVLDHIAVAPSWRRRGIARRLVAGFEAEIAARGCESWVAHVHSFNGPSRGLMQRTGAARAVEVYEKRLG</sequence>
<dbReference type="HOGENOM" id="CLU_1702843_0_0_5"/>
<accession>Q0FRX9</accession>
<dbReference type="AlphaFoldDB" id="Q0FRX9"/>
<reference evidence="2 3" key="1">
    <citation type="journal article" date="2010" name="J. Bacteriol.">
        <title>Genome sequences of Pelagibaca bermudensis HTCC2601T and Maritimibacter alkaliphilus HTCC2654T, the type strains of two marine Roseobacter genera.</title>
        <authorList>
            <person name="Thrash J.C."/>
            <person name="Cho J.C."/>
            <person name="Ferriera S."/>
            <person name="Johnson J."/>
            <person name="Vergin K.L."/>
            <person name="Giovannoni S.J."/>
        </authorList>
    </citation>
    <scope>NUCLEOTIDE SEQUENCE [LARGE SCALE GENOMIC DNA]</scope>
    <source>
        <strain evidence="3">DSM 26914 / JCM 13377 / KCTC 12554 / HTCC2601</strain>
    </source>
</reference>
<dbReference type="GO" id="GO:0016747">
    <property type="term" value="F:acyltransferase activity, transferring groups other than amino-acyl groups"/>
    <property type="evidence" value="ECO:0007669"/>
    <property type="project" value="InterPro"/>
</dbReference>
<dbReference type="EMBL" id="AATQ01000010">
    <property type="protein sequence ID" value="EAU46980.1"/>
    <property type="molecule type" value="Genomic_DNA"/>
</dbReference>
<gene>
    <name evidence="2" type="ORF">R2601_17639</name>
</gene>
<protein>
    <recommendedName>
        <fullName evidence="1">N-acetyltransferase domain-containing protein</fullName>
    </recommendedName>
</protein>
<dbReference type="Gene3D" id="3.40.630.30">
    <property type="match status" value="1"/>
</dbReference>
<dbReference type="CDD" id="cd04301">
    <property type="entry name" value="NAT_SF"/>
    <property type="match status" value="1"/>
</dbReference>
<organism evidence="2 3">
    <name type="scientific">Salipiger bermudensis (strain DSM 26914 / JCM 13377 / KCTC 12554 / HTCC2601)</name>
    <name type="common">Pelagibaca bermudensis</name>
    <dbReference type="NCBI Taxonomy" id="314265"/>
    <lineage>
        <taxon>Bacteria</taxon>
        <taxon>Pseudomonadati</taxon>
        <taxon>Pseudomonadota</taxon>
        <taxon>Alphaproteobacteria</taxon>
        <taxon>Rhodobacterales</taxon>
        <taxon>Roseobacteraceae</taxon>
        <taxon>Salipiger</taxon>
    </lineage>
</organism>
<keyword evidence="3" id="KW-1185">Reference proteome</keyword>
<comment type="caution">
    <text evidence="2">The sequence shown here is derived from an EMBL/GenBank/DDBJ whole genome shotgun (WGS) entry which is preliminary data.</text>
</comment>
<dbReference type="Proteomes" id="UP000006230">
    <property type="component" value="Unassembled WGS sequence"/>
</dbReference>
<dbReference type="STRING" id="314265.R2601_17639"/>
<dbReference type="eggNOG" id="COG0456">
    <property type="taxonomic scope" value="Bacteria"/>
</dbReference>
<feature type="domain" description="N-acetyltransferase" evidence="1">
    <location>
        <begin position="14"/>
        <end position="169"/>
    </location>
</feature>
<dbReference type="SUPFAM" id="SSF55729">
    <property type="entry name" value="Acyl-CoA N-acyltransferases (Nat)"/>
    <property type="match status" value="1"/>
</dbReference>
<proteinExistence type="predicted"/>
<evidence type="ECO:0000313" key="3">
    <source>
        <dbReference type="Proteomes" id="UP000006230"/>
    </source>
</evidence>
<evidence type="ECO:0000313" key="2">
    <source>
        <dbReference type="EMBL" id="EAU46980.1"/>
    </source>
</evidence>
<evidence type="ECO:0000259" key="1">
    <source>
        <dbReference type="PROSITE" id="PS51186"/>
    </source>
</evidence>
<dbReference type="InterPro" id="IPR000182">
    <property type="entry name" value="GNAT_dom"/>
</dbReference>
<dbReference type="InterPro" id="IPR016181">
    <property type="entry name" value="Acyl_CoA_acyltransferase"/>
</dbReference>
<dbReference type="Pfam" id="PF00583">
    <property type="entry name" value="Acetyltransf_1"/>
    <property type="match status" value="1"/>
</dbReference>
<dbReference type="PROSITE" id="PS51186">
    <property type="entry name" value="GNAT"/>
    <property type="match status" value="1"/>
</dbReference>
<name>Q0FRX9_SALBH</name>